<feature type="transmembrane region" description="Helical" evidence="1">
    <location>
        <begin position="151"/>
        <end position="171"/>
    </location>
</feature>
<keyword evidence="1" id="KW-0472">Membrane</keyword>
<dbReference type="Pfam" id="PF03707">
    <property type="entry name" value="MHYT"/>
    <property type="match status" value="3"/>
</dbReference>
<dbReference type="Gene3D" id="3.30.70.270">
    <property type="match status" value="1"/>
</dbReference>
<dbReference type="SMART" id="SM00267">
    <property type="entry name" value="GGDEF"/>
    <property type="match status" value="1"/>
</dbReference>
<keyword evidence="1" id="KW-0812">Transmembrane</keyword>
<feature type="transmembrane region" description="Helical" evidence="1">
    <location>
        <begin position="17"/>
        <end position="36"/>
    </location>
</feature>
<comment type="caution">
    <text evidence="5">The sequence shown here is derived from an EMBL/GenBank/DDBJ whole genome shotgun (WGS) entry which is preliminary data.</text>
</comment>
<feature type="transmembrane region" description="Helical" evidence="1">
    <location>
        <begin position="87"/>
        <end position="106"/>
    </location>
</feature>
<feature type="transmembrane region" description="Helical" evidence="1">
    <location>
        <begin position="225"/>
        <end position="249"/>
    </location>
</feature>
<feature type="domain" description="MHYT" evidence="4">
    <location>
        <begin position="17"/>
        <end position="209"/>
    </location>
</feature>
<dbReference type="InterPro" id="IPR001633">
    <property type="entry name" value="EAL_dom"/>
</dbReference>
<feature type="domain" description="GGDEF" evidence="3">
    <location>
        <begin position="281"/>
        <end position="413"/>
    </location>
</feature>
<dbReference type="InterPro" id="IPR000160">
    <property type="entry name" value="GGDEF_dom"/>
</dbReference>
<dbReference type="InterPro" id="IPR005330">
    <property type="entry name" value="MHYT_dom"/>
</dbReference>
<evidence type="ECO:0000259" key="4">
    <source>
        <dbReference type="PROSITE" id="PS50924"/>
    </source>
</evidence>
<dbReference type="Proteomes" id="UP001290455">
    <property type="component" value="Unassembled WGS sequence"/>
</dbReference>
<dbReference type="PROSITE" id="PS50924">
    <property type="entry name" value="MHYT"/>
    <property type="match status" value="1"/>
</dbReference>
<dbReference type="SUPFAM" id="SSF141868">
    <property type="entry name" value="EAL domain-like"/>
    <property type="match status" value="1"/>
</dbReference>
<dbReference type="Pfam" id="PF00990">
    <property type="entry name" value="GGDEF"/>
    <property type="match status" value="1"/>
</dbReference>
<proteinExistence type="predicted"/>
<dbReference type="Pfam" id="PF00563">
    <property type="entry name" value="EAL"/>
    <property type="match status" value="1"/>
</dbReference>
<dbReference type="CDD" id="cd01948">
    <property type="entry name" value="EAL"/>
    <property type="match status" value="1"/>
</dbReference>
<protein>
    <submittedName>
        <fullName evidence="5">EAL domain-containing protein</fullName>
    </submittedName>
</protein>
<keyword evidence="6" id="KW-1185">Reference proteome</keyword>
<evidence type="ECO:0000256" key="1">
    <source>
        <dbReference type="PROSITE-ProRule" id="PRU00244"/>
    </source>
</evidence>
<dbReference type="InterPro" id="IPR029787">
    <property type="entry name" value="Nucleotide_cyclase"/>
</dbReference>
<feature type="domain" description="EAL" evidence="2">
    <location>
        <begin position="421"/>
        <end position="676"/>
    </location>
</feature>
<dbReference type="SUPFAM" id="SSF55073">
    <property type="entry name" value="Nucleotide cyclase"/>
    <property type="match status" value="1"/>
</dbReference>
<feature type="transmembrane region" description="Helical" evidence="1">
    <location>
        <begin position="183"/>
        <end position="210"/>
    </location>
</feature>
<feature type="transmembrane region" description="Helical" evidence="1">
    <location>
        <begin position="48"/>
        <end position="67"/>
    </location>
</feature>
<evidence type="ECO:0000313" key="6">
    <source>
        <dbReference type="Proteomes" id="UP001290455"/>
    </source>
</evidence>
<evidence type="ECO:0000313" key="5">
    <source>
        <dbReference type="EMBL" id="MDZ5471480.1"/>
    </source>
</evidence>
<dbReference type="InterPro" id="IPR050706">
    <property type="entry name" value="Cyclic-di-GMP_PDE-like"/>
</dbReference>
<dbReference type="RefSeq" id="WP_322445773.1">
    <property type="nucleotide sequence ID" value="NZ_JAXOFX010000003.1"/>
</dbReference>
<feature type="transmembrane region" description="Helical" evidence="1">
    <location>
        <begin position="118"/>
        <end position="139"/>
    </location>
</feature>
<dbReference type="InterPro" id="IPR043128">
    <property type="entry name" value="Rev_trsase/Diguanyl_cyclase"/>
</dbReference>
<dbReference type="Gene3D" id="3.20.20.450">
    <property type="entry name" value="EAL domain"/>
    <property type="match status" value="1"/>
</dbReference>
<evidence type="ECO:0000259" key="2">
    <source>
        <dbReference type="PROSITE" id="PS50883"/>
    </source>
</evidence>
<evidence type="ECO:0000259" key="3">
    <source>
        <dbReference type="PROSITE" id="PS50887"/>
    </source>
</evidence>
<dbReference type="PANTHER" id="PTHR33121:SF71">
    <property type="entry name" value="OXYGEN SENSOR PROTEIN DOSP"/>
    <property type="match status" value="1"/>
</dbReference>
<dbReference type="PANTHER" id="PTHR33121">
    <property type="entry name" value="CYCLIC DI-GMP PHOSPHODIESTERASE PDEF"/>
    <property type="match status" value="1"/>
</dbReference>
<organism evidence="5 6">
    <name type="scientific">Robertmurraya mangrovi</name>
    <dbReference type="NCBI Taxonomy" id="3098077"/>
    <lineage>
        <taxon>Bacteria</taxon>
        <taxon>Bacillati</taxon>
        <taxon>Bacillota</taxon>
        <taxon>Bacilli</taxon>
        <taxon>Bacillales</taxon>
        <taxon>Bacillaceae</taxon>
        <taxon>Robertmurraya</taxon>
    </lineage>
</organism>
<name>A0ABU5IWG9_9BACI</name>
<dbReference type="InterPro" id="IPR035919">
    <property type="entry name" value="EAL_sf"/>
</dbReference>
<keyword evidence="1" id="KW-1133">Transmembrane helix</keyword>
<dbReference type="PROSITE" id="PS50883">
    <property type="entry name" value="EAL"/>
    <property type="match status" value="1"/>
</dbReference>
<gene>
    <name evidence="5" type="ORF">SM124_06935</name>
</gene>
<accession>A0ABU5IWG9</accession>
<reference evidence="5 6" key="1">
    <citation type="submission" date="2023-11" db="EMBL/GenBank/DDBJ databases">
        <title>Bacillus jintuensis, isolated from a mudflat on the Beibu Gulf coast.</title>
        <authorList>
            <person name="Li M."/>
        </authorList>
    </citation>
    <scope>NUCLEOTIDE SEQUENCE [LARGE SCALE GENOMIC DNA]</scope>
    <source>
        <strain evidence="5 6">31A1R</strain>
    </source>
</reference>
<dbReference type="PROSITE" id="PS50887">
    <property type="entry name" value="GGDEF"/>
    <property type="match status" value="1"/>
</dbReference>
<dbReference type="EMBL" id="JAXOFX010000003">
    <property type="protein sequence ID" value="MDZ5471480.1"/>
    <property type="molecule type" value="Genomic_DNA"/>
</dbReference>
<sequence length="682" mass="77265">MFSLPESTNIVILNGDYSIMVVILSVIIACAAAYTALSMNERIQQNSFFHRTFWLVLASIAMGLGIWSMHFIGMSAFSLPVRMEYDVFLTIISVIPAVFASYLAFYISNRANQTLMPYGIAGLIMGFGIATMHYLGMAAMNMEAEYVYKPWMFLASILIAVFVSFVALFVLSNLQKYMGNHWVKIITSIIMGLGIASMHYTGMGAVVFYAEDVNVISSHHHGMDITLLIVSVTIGISIIFLFSGLSSLLDRYVNYRLNYYDSLTILPNRRQFEEKLRTPFPMGSLAVIHIHHLEKWNSGYGYTFGDQVIKTVRDVIVSLKPIKAEVYRIEGNRFAIFSTDKNDFEDMEIAMDRIMTILSKPQVINNHRILIEMVCAYSTAEKREDVPSLFPNVMSVLQYSGIRYKHEVISYDPLIHTYSFEKNLVEHLEQAMESNELYLVYQPKVSSETLEVTGVEALLRWNHHIHGFVSPAVFIPILEENGKMFDISDWVINQVCYQISQWVELGVQPFQVAINIPGPYITSPRLMEVLKSNVLNYGINNHDIELEITETSVINDIESAIKAIYEFRKNGFSVALDDFGTGLSSLSYLKRLPISTLKIDKSFVDEIPDSEKDSAIIKAIITLSHSLDLKIVIEGVESKEQAMFLSSLAEQPLIQGYYFSPALKPEELVEWAKDLSKYKVHS</sequence>
<dbReference type="SMART" id="SM00052">
    <property type="entry name" value="EAL"/>
    <property type="match status" value="1"/>
</dbReference>